<gene>
    <name evidence="2" type="ORF">QQ055_07650</name>
</gene>
<evidence type="ECO:0000313" key="2">
    <source>
        <dbReference type="EMBL" id="MDL5057336.1"/>
    </source>
</evidence>
<comment type="caution">
    <text evidence="2">The sequence shown here is derived from an EMBL/GenBank/DDBJ whole genome shotgun (WGS) entry which is preliminary data.</text>
</comment>
<dbReference type="Proteomes" id="UP001230986">
    <property type="component" value="Unassembled WGS sequence"/>
</dbReference>
<accession>A0ABT7LZ94</accession>
<dbReference type="EMBL" id="JASVEJ010000029">
    <property type="protein sequence ID" value="MDL5057336.1"/>
    <property type="molecule type" value="Genomic_DNA"/>
</dbReference>
<feature type="signal peptide" evidence="1">
    <location>
        <begin position="1"/>
        <end position="33"/>
    </location>
</feature>
<reference evidence="2 3" key="1">
    <citation type="submission" date="2023-06" db="EMBL/GenBank/DDBJ databases">
        <title>Whole genome sequence of Oscillatoria calcuttensis NRMC-F 0142.</title>
        <authorList>
            <person name="Shakena Fathima T."/>
            <person name="Muralitharan G."/>
            <person name="Thajuddin N."/>
        </authorList>
    </citation>
    <scope>NUCLEOTIDE SEQUENCE [LARGE SCALE GENOMIC DNA]</scope>
    <source>
        <strain evidence="2 3">NRMC-F 0142</strain>
    </source>
</reference>
<feature type="chain" id="PRO_5045998201" evidence="1">
    <location>
        <begin position="34"/>
        <end position="271"/>
    </location>
</feature>
<evidence type="ECO:0000313" key="3">
    <source>
        <dbReference type="Proteomes" id="UP001230986"/>
    </source>
</evidence>
<sequence length="271" mass="29644">MSNLLLILARLCHPSCFGTIAILLLLVIKPACAEPAPSADAPMNQPSEQIDPLNSPYPVPWNWVMATYTEVSNTRGTGVRYYRSPSLISPDGRYAAYSRIQLQVKPELYNSRVNSIMFLENLATGDLRVITAASPLANNPLTATEASQMPGAIAILMPVAWSEVGDRILARQFEGLFSSSNASDYAVIWDSQGDRTHTLSPQANSYSHAVLLGWSQNNPNRVLFRAGHLGDENWPLLAVDATGKTLMANGDRPMTFGRVVNNIWAGPQAYR</sequence>
<dbReference type="RefSeq" id="WP_286004500.1">
    <property type="nucleotide sequence ID" value="NZ_JASVEJ010000029.1"/>
</dbReference>
<organism evidence="2 3">
    <name type="scientific">Geitlerinema calcuttense NRMC-F 0142</name>
    <dbReference type="NCBI Taxonomy" id="2922238"/>
    <lineage>
        <taxon>Bacteria</taxon>
        <taxon>Bacillati</taxon>
        <taxon>Cyanobacteriota</taxon>
        <taxon>Cyanophyceae</taxon>
        <taxon>Geitlerinematales</taxon>
        <taxon>Geitlerinemataceae</taxon>
        <taxon>Geitlerinema</taxon>
    </lineage>
</organism>
<evidence type="ECO:0000256" key="1">
    <source>
        <dbReference type="SAM" id="SignalP"/>
    </source>
</evidence>
<name>A0ABT7LZ94_9CYAN</name>
<protein>
    <submittedName>
        <fullName evidence="2">Uncharacterized protein</fullName>
    </submittedName>
</protein>
<keyword evidence="3" id="KW-1185">Reference proteome</keyword>
<proteinExistence type="predicted"/>
<keyword evidence="1" id="KW-0732">Signal</keyword>